<organism evidence="2 3">
    <name type="scientific">Lingula anatina</name>
    <name type="common">Brachiopod</name>
    <name type="synonym">Lingula unguis</name>
    <dbReference type="NCBI Taxonomy" id="7574"/>
    <lineage>
        <taxon>Eukaryota</taxon>
        <taxon>Metazoa</taxon>
        <taxon>Spiralia</taxon>
        <taxon>Lophotrochozoa</taxon>
        <taxon>Brachiopoda</taxon>
        <taxon>Linguliformea</taxon>
        <taxon>Lingulata</taxon>
        <taxon>Lingulida</taxon>
        <taxon>Linguloidea</taxon>
        <taxon>Lingulidae</taxon>
        <taxon>Lingula</taxon>
    </lineage>
</organism>
<dbReference type="Proteomes" id="UP000085678">
    <property type="component" value="Unplaced"/>
</dbReference>
<reference evidence="3" key="1">
    <citation type="submission" date="2025-08" db="UniProtKB">
        <authorList>
            <consortium name="RefSeq"/>
        </authorList>
    </citation>
    <scope>IDENTIFICATION</scope>
    <source>
        <tissue evidence="3">Gonads</tissue>
    </source>
</reference>
<dbReference type="RefSeq" id="XP_013409028.1">
    <property type="nucleotide sequence ID" value="XM_013553574.1"/>
</dbReference>
<keyword evidence="1" id="KW-0812">Transmembrane</keyword>
<evidence type="ECO:0000313" key="3">
    <source>
        <dbReference type="RefSeq" id="XP_013409028.1"/>
    </source>
</evidence>
<dbReference type="KEGG" id="lak:106172736"/>
<sequence length="107" mass="11868">MGVLVRYVWKSLMTARKNHKDAFIVAVLCGVAGGLSAVFSAYALSAFPDVKLDKTLGPSPYQNPNRGNTRLLEVSNSAKMTKMSAEMQELRQEIAKAYPENTRIEFQ</sequence>
<dbReference type="AlphaFoldDB" id="A0A1S3JFB1"/>
<accession>A0A1S3JFB1</accession>
<feature type="transmembrane region" description="Helical" evidence="1">
    <location>
        <begin position="21"/>
        <end position="44"/>
    </location>
</feature>
<keyword evidence="1" id="KW-0472">Membrane</keyword>
<name>A0A1S3JFB1_LINAN</name>
<dbReference type="GeneID" id="106172736"/>
<keyword evidence="2" id="KW-1185">Reference proteome</keyword>
<proteinExistence type="predicted"/>
<evidence type="ECO:0000256" key="1">
    <source>
        <dbReference type="SAM" id="Phobius"/>
    </source>
</evidence>
<evidence type="ECO:0000313" key="2">
    <source>
        <dbReference type="Proteomes" id="UP000085678"/>
    </source>
</evidence>
<keyword evidence="1" id="KW-1133">Transmembrane helix</keyword>
<dbReference type="InParanoid" id="A0A1S3JFB1"/>
<gene>
    <name evidence="3" type="primary">LOC106172736</name>
</gene>
<protein>
    <submittedName>
        <fullName evidence="3">Uncharacterized protein LOC106172736</fullName>
    </submittedName>
</protein>